<dbReference type="Gene3D" id="2.40.50.320">
    <property type="entry name" value="Copper binding periplasmic protein CusF"/>
    <property type="match status" value="1"/>
</dbReference>
<protein>
    <recommendedName>
        <fullName evidence="3">Copper binding protein CusF</fullName>
    </recommendedName>
</protein>
<sequence>MTMDIPLAEDAEVMTNIALGDEVIMMLVKGNDGIYAIQALTAKE</sequence>
<dbReference type="STRING" id="1287727.SAMN05443999_11915"/>
<dbReference type="AlphaFoldDB" id="A0A1H7X9Y2"/>
<evidence type="ECO:0000313" key="1">
    <source>
        <dbReference type="EMBL" id="SEM29958.1"/>
    </source>
</evidence>
<dbReference type="Proteomes" id="UP000199582">
    <property type="component" value="Unassembled WGS sequence"/>
</dbReference>
<organism evidence="1 2">
    <name type="scientific">Roseovarius azorensis</name>
    <dbReference type="NCBI Taxonomy" id="1287727"/>
    <lineage>
        <taxon>Bacteria</taxon>
        <taxon>Pseudomonadati</taxon>
        <taxon>Pseudomonadota</taxon>
        <taxon>Alphaproteobacteria</taxon>
        <taxon>Rhodobacterales</taxon>
        <taxon>Roseobacteraceae</taxon>
        <taxon>Roseovarius</taxon>
    </lineage>
</organism>
<accession>A0A1H7X9Y2</accession>
<evidence type="ECO:0008006" key="3">
    <source>
        <dbReference type="Google" id="ProtNLM"/>
    </source>
</evidence>
<name>A0A1H7X9Y2_9RHOB</name>
<dbReference type="InterPro" id="IPR042230">
    <property type="entry name" value="CusF_sf"/>
</dbReference>
<proteinExistence type="predicted"/>
<gene>
    <name evidence="1" type="ORF">SAMN05443999_11915</name>
</gene>
<keyword evidence="2" id="KW-1185">Reference proteome</keyword>
<dbReference type="EMBL" id="FOAG01000019">
    <property type="protein sequence ID" value="SEM29958.1"/>
    <property type="molecule type" value="Genomic_DNA"/>
</dbReference>
<evidence type="ECO:0000313" key="2">
    <source>
        <dbReference type="Proteomes" id="UP000199582"/>
    </source>
</evidence>
<reference evidence="1 2" key="1">
    <citation type="submission" date="2016-10" db="EMBL/GenBank/DDBJ databases">
        <authorList>
            <person name="de Groot N.N."/>
        </authorList>
    </citation>
    <scope>NUCLEOTIDE SEQUENCE [LARGE SCALE GENOMIC DNA]</scope>
    <source>
        <strain evidence="1 2">DSM 100674</strain>
    </source>
</reference>